<keyword evidence="3" id="KW-1185">Reference proteome</keyword>
<feature type="compositionally biased region" description="Polar residues" evidence="1">
    <location>
        <begin position="1"/>
        <end position="10"/>
    </location>
</feature>
<reference evidence="2" key="2">
    <citation type="submission" date="2025-09" db="UniProtKB">
        <authorList>
            <consortium name="Ensembl"/>
        </authorList>
    </citation>
    <scope>IDENTIFICATION</scope>
</reference>
<reference evidence="2" key="1">
    <citation type="submission" date="2025-08" db="UniProtKB">
        <authorList>
            <consortium name="Ensembl"/>
        </authorList>
    </citation>
    <scope>IDENTIFICATION</scope>
</reference>
<dbReference type="Ensembl" id="ENSCVAT00000000369.1">
    <property type="protein sequence ID" value="ENSCVAP00000025936.1"/>
    <property type="gene ID" value="ENSCVAG00000011108.1"/>
</dbReference>
<dbReference type="Proteomes" id="UP000265020">
    <property type="component" value="Unassembled WGS sequence"/>
</dbReference>
<name>A0A3Q2E148_CYPVA</name>
<feature type="region of interest" description="Disordered" evidence="1">
    <location>
        <begin position="1"/>
        <end position="37"/>
    </location>
</feature>
<feature type="compositionally biased region" description="Polar residues" evidence="1">
    <location>
        <begin position="217"/>
        <end position="231"/>
    </location>
</feature>
<sequence>MDPQQKHTSQPLPPQHKKRATISGGEKTAQEQGSNIEDPIENQQKSQKANFLKVLQILLSFVVTIQLSPVQEAMRSTLHQREFIKKMFHQGGIASRNCQEEAALCGGRHWEAALWGGRHGEAALCGGLHWEAAPWGGRHWEAALWGGRHWEGALCGGRHWEGAQCDGRRGEGAQCDGRRGEGAHCDGHQGEGALCAGRRGEGELELPTPGLDHRASNSEVVSSKPTTTQGP</sequence>
<dbReference type="STRING" id="28743.ENSCVAP00000025936"/>
<evidence type="ECO:0000313" key="3">
    <source>
        <dbReference type="Proteomes" id="UP000265020"/>
    </source>
</evidence>
<proteinExistence type="predicted"/>
<evidence type="ECO:0000256" key="1">
    <source>
        <dbReference type="SAM" id="MobiDB-lite"/>
    </source>
</evidence>
<evidence type="ECO:0000313" key="2">
    <source>
        <dbReference type="Ensembl" id="ENSCVAP00000025936.1"/>
    </source>
</evidence>
<organism evidence="2 3">
    <name type="scientific">Cyprinodon variegatus</name>
    <name type="common">Sheepshead minnow</name>
    <dbReference type="NCBI Taxonomy" id="28743"/>
    <lineage>
        <taxon>Eukaryota</taxon>
        <taxon>Metazoa</taxon>
        <taxon>Chordata</taxon>
        <taxon>Craniata</taxon>
        <taxon>Vertebrata</taxon>
        <taxon>Euteleostomi</taxon>
        <taxon>Actinopterygii</taxon>
        <taxon>Neopterygii</taxon>
        <taxon>Teleostei</taxon>
        <taxon>Neoteleostei</taxon>
        <taxon>Acanthomorphata</taxon>
        <taxon>Ovalentaria</taxon>
        <taxon>Atherinomorphae</taxon>
        <taxon>Cyprinodontiformes</taxon>
        <taxon>Cyprinodontidae</taxon>
        <taxon>Cyprinodon</taxon>
    </lineage>
</organism>
<feature type="region of interest" description="Disordered" evidence="1">
    <location>
        <begin position="196"/>
        <end position="231"/>
    </location>
</feature>
<protein>
    <submittedName>
        <fullName evidence="2">Uncharacterized protein</fullName>
    </submittedName>
</protein>
<dbReference type="AlphaFoldDB" id="A0A3Q2E148"/>
<accession>A0A3Q2E148</accession>